<dbReference type="KEGG" id="paro:CUV01_07275"/>
<feature type="domain" description="SH3b" evidence="1">
    <location>
        <begin position="76"/>
        <end position="127"/>
    </location>
</feature>
<proteinExistence type="predicted"/>
<sequence length="237" mass="25715">MDEVLAAVARRGNGRAAMSDAGIGKSAILMPKQSRKHAMRLSALALTTALLASPALATQEYILPTLFDVTGVADDDVLNIRQQPSPSSQIIGRFAPDQTGIEVVDQRNGWALVNTAEQSGWASMRYLTYRTDVWQAGQLPAFTCAGTEPFWGLRREDGDLVLDGVDLPETSYPLQSVLGGDVFRDPSRALLAEGLTVSIMPQQCSDGMSDRRYGLRGHIIRHGAEPRLFQGCCTIQP</sequence>
<dbReference type="Gene3D" id="2.30.30.40">
    <property type="entry name" value="SH3 Domains"/>
    <property type="match status" value="1"/>
</dbReference>
<dbReference type="Pfam" id="PF08239">
    <property type="entry name" value="SH3_3"/>
    <property type="match status" value="1"/>
</dbReference>
<gene>
    <name evidence="2" type="ORF">CUV01_07275</name>
</gene>
<protein>
    <submittedName>
        <fullName evidence="2">Peptide-binding protein</fullName>
    </submittedName>
</protein>
<reference evidence="2 3" key="1">
    <citation type="submission" date="2017-12" db="EMBL/GenBank/DDBJ databases">
        <authorList>
            <person name="Hurst M.R.H."/>
        </authorList>
    </citation>
    <scope>NUCLEOTIDE SEQUENCE [LARGE SCALE GENOMIC DNA]</scope>
    <source>
        <strain evidence="2 3">BM15</strain>
    </source>
</reference>
<accession>A0A2K9ER25</accession>
<dbReference type="EMBL" id="CP025408">
    <property type="protein sequence ID" value="AUH33216.1"/>
    <property type="molecule type" value="Genomic_DNA"/>
</dbReference>
<evidence type="ECO:0000259" key="1">
    <source>
        <dbReference type="Pfam" id="PF08239"/>
    </source>
</evidence>
<evidence type="ECO:0000313" key="2">
    <source>
        <dbReference type="EMBL" id="AUH33216.1"/>
    </source>
</evidence>
<dbReference type="AlphaFoldDB" id="A0A2K9ER25"/>
<keyword evidence="3" id="KW-1185">Reference proteome</keyword>
<dbReference type="InterPro" id="IPR003646">
    <property type="entry name" value="SH3-like_bac-type"/>
</dbReference>
<organism evidence="2 3">
    <name type="scientific">Paracoccus tegillarcae</name>
    <dbReference type="NCBI Taxonomy" id="1529068"/>
    <lineage>
        <taxon>Bacteria</taxon>
        <taxon>Pseudomonadati</taxon>
        <taxon>Pseudomonadota</taxon>
        <taxon>Alphaproteobacteria</taxon>
        <taxon>Rhodobacterales</taxon>
        <taxon>Paracoccaceae</taxon>
        <taxon>Paracoccus</taxon>
    </lineage>
</organism>
<evidence type="ECO:0000313" key="3">
    <source>
        <dbReference type="Proteomes" id="UP000233742"/>
    </source>
</evidence>
<name>A0A2K9ER25_9RHOB</name>
<dbReference type="Proteomes" id="UP000233742">
    <property type="component" value="Chromosome"/>
</dbReference>